<name>A0A1G4IM36_9SACH</name>
<dbReference type="PANTHER" id="PTHR10845:SF192">
    <property type="entry name" value="DOUBLE HIT, ISOFORM B"/>
    <property type="match status" value="1"/>
</dbReference>
<dbReference type="CDD" id="cd04450">
    <property type="entry name" value="DEP_RGS7-like"/>
    <property type="match status" value="1"/>
</dbReference>
<dbReference type="Gene3D" id="1.10.167.10">
    <property type="entry name" value="Regulator of G-protein Signalling 4, domain 2"/>
    <property type="match status" value="1"/>
</dbReference>
<reference evidence="4 5" key="1">
    <citation type="submission" date="2016-03" db="EMBL/GenBank/DDBJ databases">
        <authorList>
            <person name="Devillers H."/>
        </authorList>
    </citation>
    <scope>NUCLEOTIDE SEQUENCE [LARGE SCALE GENOMIC DNA]</scope>
    <source>
        <strain evidence="4">CBS 10888</strain>
    </source>
</reference>
<dbReference type="OrthoDB" id="196547at2759"/>
<evidence type="ECO:0000256" key="1">
    <source>
        <dbReference type="ARBA" id="ARBA00022700"/>
    </source>
</evidence>
<dbReference type="InterPro" id="IPR000591">
    <property type="entry name" value="DEP_dom"/>
</dbReference>
<dbReference type="SMART" id="SM00315">
    <property type="entry name" value="RGS"/>
    <property type="match status" value="1"/>
</dbReference>
<dbReference type="AlphaFoldDB" id="A0A1G4IM36"/>
<proteinExistence type="predicted"/>
<dbReference type="GO" id="GO:0005096">
    <property type="term" value="F:GTPase activator activity"/>
    <property type="evidence" value="ECO:0007669"/>
    <property type="project" value="EnsemblFungi"/>
</dbReference>
<dbReference type="PROSITE" id="PS50186">
    <property type="entry name" value="DEP"/>
    <property type="match status" value="1"/>
</dbReference>
<dbReference type="InterPro" id="IPR058855">
    <property type="entry name" value="RGS1/SST2-like_Fungal-DR"/>
</dbReference>
<dbReference type="PANTHER" id="PTHR10845">
    <property type="entry name" value="REGULATOR OF G PROTEIN SIGNALING"/>
    <property type="match status" value="1"/>
</dbReference>
<dbReference type="InterPro" id="IPR036305">
    <property type="entry name" value="RGS_sf"/>
</dbReference>
<evidence type="ECO:0000259" key="3">
    <source>
        <dbReference type="PROSITE" id="PS50186"/>
    </source>
</evidence>
<dbReference type="Pfam" id="PF00615">
    <property type="entry name" value="RGS"/>
    <property type="match status" value="1"/>
</dbReference>
<keyword evidence="1" id="KW-0734">Signal transduction inhibitor</keyword>
<dbReference type="EMBL" id="LT598460">
    <property type="protein sequence ID" value="SCU77475.1"/>
    <property type="molecule type" value="Genomic_DNA"/>
</dbReference>
<dbReference type="InterPro" id="IPR016137">
    <property type="entry name" value="RGS"/>
</dbReference>
<dbReference type="Gene3D" id="1.10.10.10">
    <property type="entry name" value="Winged helix-like DNA-binding domain superfamily/Winged helix DNA-binding domain"/>
    <property type="match status" value="1"/>
</dbReference>
<feature type="domain" description="DEP" evidence="3">
    <location>
        <begin position="314"/>
        <end position="376"/>
    </location>
</feature>
<protein>
    <submittedName>
        <fullName evidence="4">LADA_0A00650g1_1</fullName>
    </submittedName>
</protein>
<keyword evidence="5" id="KW-1185">Reference proteome</keyword>
<dbReference type="GO" id="GO:0035556">
    <property type="term" value="P:intracellular signal transduction"/>
    <property type="evidence" value="ECO:0007669"/>
    <property type="project" value="InterPro"/>
</dbReference>
<dbReference type="InterPro" id="IPR044926">
    <property type="entry name" value="RGS_subdomain_2"/>
</dbReference>
<evidence type="ECO:0000313" key="5">
    <source>
        <dbReference type="Proteomes" id="UP000190274"/>
    </source>
</evidence>
<dbReference type="GO" id="GO:0071444">
    <property type="term" value="P:cellular response to pheromone"/>
    <property type="evidence" value="ECO:0007669"/>
    <property type="project" value="EnsemblFungi"/>
</dbReference>
<dbReference type="SUPFAM" id="SSF46785">
    <property type="entry name" value="Winged helix' DNA-binding domain"/>
    <property type="match status" value="1"/>
</dbReference>
<gene>
    <name evidence="4" type="ORF">LADA_0A00650G</name>
</gene>
<dbReference type="InterPro" id="IPR036388">
    <property type="entry name" value="WH-like_DNA-bd_sf"/>
</dbReference>
<evidence type="ECO:0000259" key="2">
    <source>
        <dbReference type="PROSITE" id="PS50132"/>
    </source>
</evidence>
<dbReference type="Pfam" id="PF00610">
    <property type="entry name" value="DEP"/>
    <property type="match status" value="1"/>
</dbReference>
<dbReference type="Pfam" id="PF25889">
    <property type="entry name" value="WHD_Fungal_DR"/>
    <property type="match status" value="1"/>
</dbReference>
<dbReference type="SMART" id="SM00049">
    <property type="entry name" value="DEP"/>
    <property type="match status" value="2"/>
</dbReference>
<dbReference type="Proteomes" id="UP000190274">
    <property type="component" value="Chromosome A"/>
</dbReference>
<dbReference type="PROSITE" id="PS50132">
    <property type="entry name" value="RGS"/>
    <property type="match status" value="1"/>
</dbReference>
<dbReference type="GO" id="GO:0000747">
    <property type="term" value="P:conjugation with cellular fusion"/>
    <property type="evidence" value="ECO:0007669"/>
    <property type="project" value="EnsemblFungi"/>
</dbReference>
<dbReference type="SUPFAM" id="SSF48097">
    <property type="entry name" value="Regulator of G-protein signaling, RGS"/>
    <property type="match status" value="1"/>
</dbReference>
<dbReference type="GO" id="GO:0009968">
    <property type="term" value="P:negative regulation of signal transduction"/>
    <property type="evidence" value="ECO:0007669"/>
    <property type="project" value="UniProtKB-KW"/>
</dbReference>
<feature type="domain" description="RGS" evidence="2">
    <location>
        <begin position="439"/>
        <end position="681"/>
    </location>
</feature>
<dbReference type="STRING" id="1266660.A0A1G4IM36"/>
<organism evidence="4 5">
    <name type="scientific">Lachancea dasiensis</name>
    <dbReference type="NCBI Taxonomy" id="1072105"/>
    <lineage>
        <taxon>Eukaryota</taxon>
        <taxon>Fungi</taxon>
        <taxon>Dikarya</taxon>
        <taxon>Ascomycota</taxon>
        <taxon>Saccharomycotina</taxon>
        <taxon>Saccharomycetes</taxon>
        <taxon>Saccharomycetales</taxon>
        <taxon>Saccharomycetaceae</taxon>
        <taxon>Lachancea</taxon>
    </lineage>
</organism>
<accession>A0A1G4IM36</accession>
<sequence>MLSGLMNTESCELRHFNPAAHEVASKAFKRTPNGLIFTEDLKRVFSILLICLDLKEKPVLPSRHQLFPAFQRMYPFSFCLRDAISTMANLKLQINMNYTRVSMSYSIKTELACRMLQMMMDAKLLHAPADRTRAELKEGLAIQPTPKGVAVLQRYVRQVGLKNTPALLKSDLNSMELFTFERSSMTDAIIHSDYFVSLLFARMMGPVQNVWSPDNRPDDIPALSKLLECIDDTFSLEGSTPALNASQDCLGSFPQIVAEATGNILNEHRSSPLSHRFFTNPDSTSHVQYYASTCGLRLFNTKTFNSEIAVHECTFSTKAIWQWLMDCTDIMYPKEAVTIASLFLKNGLIKPIFCTPSENHRNRFSIGPKCFFTLTEFGGESVQWKAEDTMKNLADGLPPRSQAITHLTLKNDYTHENKTLLSPSSLEFVSGRKDGESTNLANVLRDPGMRYLFKTHLEKEFCVENLDVFIEIKKFLKRMTVLKNLLETKLSRESDGKNSSRSKHFSDLVISTINHALFRQASECLENAYQIYSSFVAPGSPYQLNIDHKLREAITEVILHPQHSISSDETTHVGHRTKHTDNKAGMTIEGERKSTIRSNLKDVLTTTDHTNHEATPQEVSFASTYYGIGVNDKSEGDFSSILKTLKLIYPLYENVAGVMYQLMEVDSLPKFINSEIYQEAAAMLNFDGTMP</sequence>
<dbReference type="InterPro" id="IPR036390">
    <property type="entry name" value="WH_DNA-bd_sf"/>
</dbReference>
<dbReference type="GO" id="GO:0005886">
    <property type="term" value="C:plasma membrane"/>
    <property type="evidence" value="ECO:0007669"/>
    <property type="project" value="EnsemblFungi"/>
</dbReference>
<evidence type="ECO:0000313" key="4">
    <source>
        <dbReference type="EMBL" id="SCU77475.1"/>
    </source>
</evidence>